<dbReference type="EMBL" id="WSZK01000006">
    <property type="protein sequence ID" value="MWG33238.1"/>
    <property type="molecule type" value="Genomic_DNA"/>
</dbReference>
<proteinExistence type="predicted"/>
<evidence type="ECO:0000256" key="1">
    <source>
        <dbReference type="SAM" id="MobiDB-lite"/>
    </source>
</evidence>
<comment type="caution">
    <text evidence="2">The sequence shown here is derived from an EMBL/GenBank/DDBJ whole genome shotgun (WGS) entry which is preliminary data.</text>
</comment>
<feature type="region of interest" description="Disordered" evidence="1">
    <location>
        <begin position="1"/>
        <end position="39"/>
    </location>
</feature>
<dbReference type="RefSeq" id="WP_158202973.1">
    <property type="nucleotide sequence ID" value="NZ_WSZK01000006.1"/>
</dbReference>
<reference evidence="2 3" key="1">
    <citation type="submission" date="2019-12" db="EMBL/GenBank/DDBJ databases">
        <title>Halocatena pleomorpha gen. nov. sp. nov., an extremely halophilic archaeon of family Halobacteriaceae isolated from saltpan soil.</title>
        <authorList>
            <person name="Pal Y."/>
            <person name="Verma A."/>
            <person name="Krishnamurthi S."/>
            <person name="Kumar P."/>
        </authorList>
    </citation>
    <scope>NUCLEOTIDE SEQUENCE [LARGE SCALE GENOMIC DNA]</scope>
    <source>
        <strain evidence="2 3">JCM 16495</strain>
    </source>
</reference>
<protein>
    <recommendedName>
        <fullName evidence="4">TraB family protein</fullName>
    </recommendedName>
</protein>
<sequence>MASRTPPPTDAPDDVSPDTGTGPGADRESPPATASTVADERHCRHVVRPDGSDLLVVGVVHDHPASVARVRRICRRVDPDTLALELPRASLPLYRRFAATDPPETGGEMSAAIAAAPAARLVSADPLDSRLLFGLVRETHRTDRSWETVRAVADRTLAVTRNALGDRLAALSPEPPDPPEATTYGCEDATPEAQADHEADHVSRCSLLAGATVAPPAVRITDAVRERRMARRLAAVDGGTVVAVVGWSHLDPVVGRLDA</sequence>
<feature type="region of interest" description="Disordered" evidence="1">
    <location>
        <begin position="169"/>
        <end position="197"/>
    </location>
</feature>
<dbReference type="Proteomes" id="UP000451471">
    <property type="component" value="Unassembled WGS sequence"/>
</dbReference>
<dbReference type="AlphaFoldDB" id="A0A6B0GNR7"/>
<feature type="compositionally biased region" description="Pro residues" evidence="1">
    <location>
        <begin position="1"/>
        <end position="10"/>
    </location>
</feature>
<organism evidence="2 3">
    <name type="scientific">Halomarina oriensis</name>
    <dbReference type="NCBI Taxonomy" id="671145"/>
    <lineage>
        <taxon>Archaea</taxon>
        <taxon>Methanobacteriati</taxon>
        <taxon>Methanobacteriota</taxon>
        <taxon>Stenosarchaea group</taxon>
        <taxon>Halobacteria</taxon>
        <taxon>Halobacteriales</taxon>
        <taxon>Natronomonadaceae</taxon>
        <taxon>Halomarina</taxon>
    </lineage>
</organism>
<evidence type="ECO:0000313" key="2">
    <source>
        <dbReference type="EMBL" id="MWG33238.1"/>
    </source>
</evidence>
<accession>A0A6B0GNR7</accession>
<keyword evidence="3" id="KW-1185">Reference proteome</keyword>
<gene>
    <name evidence="2" type="ORF">GQS65_01820</name>
</gene>
<evidence type="ECO:0000313" key="3">
    <source>
        <dbReference type="Proteomes" id="UP000451471"/>
    </source>
</evidence>
<dbReference type="OrthoDB" id="204416at2157"/>
<name>A0A6B0GNR7_9EURY</name>
<evidence type="ECO:0008006" key="4">
    <source>
        <dbReference type="Google" id="ProtNLM"/>
    </source>
</evidence>